<gene>
    <name evidence="3" type="ORF">C440_14174</name>
</gene>
<accession>M0I673</accession>
<evidence type="ECO:0000313" key="3">
    <source>
        <dbReference type="EMBL" id="ELZ91467.1"/>
    </source>
</evidence>
<feature type="transmembrane region" description="Helical" evidence="1">
    <location>
        <begin position="241"/>
        <end position="265"/>
    </location>
</feature>
<dbReference type="EMBL" id="AOLN01000018">
    <property type="protein sequence ID" value="ELZ91467.1"/>
    <property type="molecule type" value="Genomic_DNA"/>
</dbReference>
<organism evidence="3 4">
    <name type="scientific">Haloferax mucosum ATCC BAA-1512</name>
    <dbReference type="NCBI Taxonomy" id="662479"/>
    <lineage>
        <taxon>Archaea</taxon>
        <taxon>Methanobacteriati</taxon>
        <taxon>Methanobacteriota</taxon>
        <taxon>Stenosarchaea group</taxon>
        <taxon>Halobacteria</taxon>
        <taxon>Halobacteriales</taxon>
        <taxon>Haloferacaceae</taxon>
        <taxon>Haloferax</taxon>
    </lineage>
</organism>
<dbReference type="Proteomes" id="UP000011550">
    <property type="component" value="Unassembled WGS sequence"/>
</dbReference>
<sequence>MAVIKSLQTALEGIKTNPVLFLGGLILGLIVLPQTVAQLAEIPLLPLALQVLTFFITPFILAGIYGMADEAVESDTSRTSLSTLKRVGRDKYIPLLLATIVDLGIMIPFIFVFTILGIVGVFALGFGTVATGSDLALSGGVIALLLFVAVVLLVYLIVMLVIQFFPVAVVAKDAGAIESFGKSYRLVRENILATIGYSLVRFTVGFILSLPTVGLGIFLFIQETQSLQSVGGTPETMSAATGLSMVEIAGFAAISLVTQMVLTAFNTTYAVAFYEAHDSGSSTPSGPDIDGDAAIPQFE</sequence>
<dbReference type="PATRIC" id="fig|662479.7.peg.2870"/>
<name>M0I673_9EURY</name>
<keyword evidence="4" id="KW-1185">Reference proteome</keyword>
<keyword evidence="1" id="KW-1133">Transmembrane helix</keyword>
<dbReference type="OrthoDB" id="241125at2157"/>
<keyword evidence="1" id="KW-0472">Membrane</keyword>
<comment type="caution">
    <text evidence="3">The sequence shown here is derived from an EMBL/GenBank/DDBJ whole genome shotgun (WGS) entry which is preliminary data.</text>
</comment>
<feature type="transmembrane region" description="Helical" evidence="1">
    <location>
        <begin position="47"/>
        <end position="68"/>
    </location>
</feature>
<evidence type="ECO:0000256" key="1">
    <source>
        <dbReference type="SAM" id="Phobius"/>
    </source>
</evidence>
<dbReference type="InterPro" id="IPR057169">
    <property type="entry name" value="DUF7847"/>
</dbReference>
<keyword evidence="1" id="KW-0812">Transmembrane</keyword>
<feature type="domain" description="DUF7847" evidence="2">
    <location>
        <begin position="1"/>
        <end position="277"/>
    </location>
</feature>
<feature type="transmembrane region" description="Helical" evidence="1">
    <location>
        <begin position="191"/>
        <end position="221"/>
    </location>
</feature>
<protein>
    <recommendedName>
        <fullName evidence="2">DUF7847 domain-containing protein</fullName>
    </recommendedName>
</protein>
<feature type="transmembrane region" description="Helical" evidence="1">
    <location>
        <begin position="142"/>
        <end position="170"/>
    </location>
</feature>
<feature type="transmembrane region" description="Helical" evidence="1">
    <location>
        <begin position="95"/>
        <end position="122"/>
    </location>
</feature>
<proteinExistence type="predicted"/>
<evidence type="ECO:0000313" key="4">
    <source>
        <dbReference type="Proteomes" id="UP000011550"/>
    </source>
</evidence>
<dbReference type="Pfam" id="PF25231">
    <property type="entry name" value="DUF7847"/>
    <property type="match status" value="1"/>
</dbReference>
<dbReference type="AlphaFoldDB" id="M0I673"/>
<evidence type="ECO:0000259" key="2">
    <source>
        <dbReference type="Pfam" id="PF25231"/>
    </source>
</evidence>
<dbReference type="RefSeq" id="WP_008321222.1">
    <property type="nucleotide sequence ID" value="NZ_AOLN01000018.1"/>
</dbReference>
<reference evidence="3 4" key="1">
    <citation type="journal article" date="2014" name="PLoS Genet.">
        <title>Phylogenetically driven sequencing of extremely halophilic archaea reveals strategies for static and dynamic osmo-response.</title>
        <authorList>
            <person name="Becker E.A."/>
            <person name="Seitzer P.M."/>
            <person name="Tritt A."/>
            <person name="Larsen D."/>
            <person name="Krusor M."/>
            <person name="Yao A.I."/>
            <person name="Wu D."/>
            <person name="Madern D."/>
            <person name="Eisen J.A."/>
            <person name="Darling A.E."/>
            <person name="Facciotti M.T."/>
        </authorList>
    </citation>
    <scope>NUCLEOTIDE SEQUENCE [LARGE SCALE GENOMIC DNA]</scope>
    <source>
        <strain evidence="3 4">ATCC BAA-1512</strain>
    </source>
</reference>